<keyword evidence="1" id="KW-0812">Transmembrane</keyword>
<dbReference type="EMBL" id="HE796683">
    <property type="protein sequence ID" value="CCG98696.1"/>
    <property type="molecule type" value="Genomic_DNA"/>
</dbReference>
<keyword evidence="1" id="KW-1133">Transmembrane helix</keyword>
<protein>
    <submittedName>
        <fullName evidence="3">N-acyl-phosphatidylethanolamine-hydrolyzing phospholipase D N-acyl phosphatidylethanolamine phospholipase D</fullName>
        <ecNumber evidence="3">3.1.4.-</ecNumber>
    </submittedName>
</protein>
<dbReference type="PATRIC" id="fig|1166018.3.peg.697"/>
<feature type="domain" description="Metallo-beta-lactamase" evidence="2">
    <location>
        <begin position="141"/>
        <end position="339"/>
    </location>
</feature>
<proteinExistence type="predicted"/>
<dbReference type="GO" id="GO:0016787">
    <property type="term" value="F:hydrolase activity"/>
    <property type="evidence" value="ECO:0007669"/>
    <property type="project" value="UniProtKB-KW"/>
</dbReference>
<name>I0K3J3_9BACT</name>
<evidence type="ECO:0000313" key="4">
    <source>
        <dbReference type="Proteomes" id="UP000011058"/>
    </source>
</evidence>
<dbReference type="PANTHER" id="PTHR15032">
    <property type="entry name" value="N-ACYL-PHOSPHATIDYLETHANOLAMINE-HYDROLYZING PHOSPHOLIPASE D"/>
    <property type="match status" value="1"/>
</dbReference>
<dbReference type="STRING" id="1166018.FAES_0685"/>
<sequence length="381" mass="41538">MGHLSAEPIPLQRRFVPLVMLSKILLGLLALLILVVLIALLIGYWISAPRYTGPVSGHFNGKTFFTPGAKQPEGLAGVLKWQLNHEITEPWPAFHDDAPGAAPPARVDANATPPGDSASRSPIRVTYVNHSTMLLQFDGLNVLTDPIYENRVSPFSFIGPARNCPPGIRFDDLPHIDLLLLSHNHWDHLEIGTVKKLAARDKPRIICPLGVKAFLEQEGVGNVTEMDWQQSVPINPTTTLHCVPAQHFSGRGMFDRNATLWAGYVIASKAVGNVYFAGDSGYGPHFKAIGAQFGPLRLALIPIGAYKPNWFMAPVHIGPPDAVRVHQDVRSEQSVAIHFGTFPLADDGASEPVTDMKKALAAQQIDAARFRALKNGESVNF</sequence>
<feature type="transmembrane region" description="Helical" evidence="1">
    <location>
        <begin position="21"/>
        <end position="46"/>
    </location>
</feature>
<evidence type="ECO:0000256" key="1">
    <source>
        <dbReference type="SAM" id="Phobius"/>
    </source>
</evidence>
<dbReference type="AlphaFoldDB" id="I0K3J3"/>
<dbReference type="SUPFAM" id="SSF56281">
    <property type="entry name" value="Metallo-hydrolase/oxidoreductase"/>
    <property type="match status" value="1"/>
</dbReference>
<reference evidence="3 4" key="1">
    <citation type="journal article" date="2012" name="J. Bacteriol.">
        <title>Genome Sequence of Fibrella aestuarina BUZ 2T, a Filamentous Marine Bacterium.</title>
        <authorList>
            <person name="Filippini M."/>
            <person name="Qi W."/>
            <person name="Blom J."/>
            <person name="Goesmann A."/>
            <person name="Smits T.H."/>
            <person name="Bagheri H.C."/>
        </authorList>
    </citation>
    <scope>NUCLEOTIDE SEQUENCE [LARGE SCALE GENOMIC DNA]</scope>
    <source>
        <strain evidence="4">BUZ 2T</strain>
    </source>
</reference>
<dbReference type="InterPro" id="IPR036866">
    <property type="entry name" value="RibonucZ/Hydroxyglut_hydro"/>
</dbReference>
<keyword evidence="3" id="KW-0378">Hydrolase</keyword>
<evidence type="ECO:0000259" key="2">
    <source>
        <dbReference type="Pfam" id="PF12706"/>
    </source>
</evidence>
<dbReference type="KEGG" id="fae:FAES_0685"/>
<dbReference type="HOGENOM" id="CLU_020884_1_1_10"/>
<gene>
    <name evidence="3" type="ORF">FAES_0685</name>
</gene>
<evidence type="ECO:0000313" key="3">
    <source>
        <dbReference type="EMBL" id="CCG98696.1"/>
    </source>
</evidence>
<dbReference type="EC" id="3.1.4.-" evidence="3"/>
<accession>I0K3J3</accession>
<dbReference type="InterPro" id="IPR001279">
    <property type="entry name" value="Metallo-B-lactamas"/>
</dbReference>
<dbReference type="Gene3D" id="3.60.15.10">
    <property type="entry name" value="Ribonuclease Z/Hydroxyacylglutathione hydrolase-like"/>
    <property type="match status" value="1"/>
</dbReference>
<dbReference type="Pfam" id="PF12706">
    <property type="entry name" value="Lactamase_B_2"/>
    <property type="match status" value="1"/>
</dbReference>
<keyword evidence="1" id="KW-0472">Membrane</keyword>
<dbReference type="Proteomes" id="UP000011058">
    <property type="component" value="Chromosome"/>
</dbReference>
<dbReference type="eggNOG" id="COG2220">
    <property type="taxonomic scope" value="Bacteria"/>
</dbReference>
<dbReference type="PANTHER" id="PTHR15032:SF4">
    <property type="entry name" value="N-ACYL-PHOSPHATIDYLETHANOLAMINE-HYDROLYZING PHOSPHOLIPASE D"/>
    <property type="match status" value="1"/>
</dbReference>
<keyword evidence="4" id="KW-1185">Reference proteome</keyword>
<organism evidence="3 4">
    <name type="scientific">Fibrella aestuarina BUZ 2</name>
    <dbReference type="NCBI Taxonomy" id="1166018"/>
    <lineage>
        <taxon>Bacteria</taxon>
        <taxon>Pseudomonadati</taxon>
        <taxon>Bacteroidota</taxon>
        <taxon>Cytophagia</taxon>
        <taxon>Cytophagales</taxon>
        <taxon>Spirosomataceae</taxon>
        <taxon>Fibrella</taxon>
    </lineage>
</organism>
<dbReference type="GO" id="GO:0005737">
    <property type="term" value="C:cytoplasm"/>
    <property type="evidence" value="ECO:0007669"/>
    <property type="project" value="TreeGrafter"/>
</dbReference>